<reference evidence="3 4" key="1">
    <citation type="journal article" date="2022" name="Microbiol. Resour. Announc.">
        <title>Complete Genome Sequences of Thermus Strains Isolated from Senami Hot Spring in Japan.</title>
        <authorList>
            <person name="Miyazaki K."/>
        </authorList>
    </citation>
    <scope>NUCLEOTIDE SEQUENCE [LARGE SCALE GENOMIC DNA]</scope>
    <source>
        <strain evidence="3 4">SNM4-1</strain>
    </source>
</reference>
<dbReference type="Proteomes" id="UP000831120">
    <property type="component" value="Chromosome"/>
</dbReference>
<dbReference type="EMBL" id="AP025593">
    <property type="protein sequence ID" value="BDG16983.1"/>
    <property type="molecule type" value="Genomic_DNA"/>
</dbReference>
<evidence type="ECO:0000259" key="2">
    <source>
        <dbReference type="Pfam" id="PF13588"/>
    </source>
</evidence>
<feature type="domain" description="Type I restriction enzyme R protein N-terminal" evidence="2">
    <location>
        <begin position="43"/>
        <end position="123"/>
    </location>
</feature>
<protein>
    <recommendedName>
        <fullName evidence="2">Type I restriction enzyme R protein N-terminal domain-containing protein</fullName>
    </recommendedName>
</protein>
<accession>A0ABN6NKM2</accession>
<keyword evidence="4" id="KW-1185">Reference proteome</keyword>
<dbReference type="InterPro" id="IPR029464">
    <property type="entry name" value="HSDR_N"/>
</dbReference>
<feature type="compositionally biased region" description="Basic residues" evidence="1">
    <location>
        <begin position="241"/>
        <end position="250"/>
    </location>
</feature>
<feature type="region of interest" description="Disordered" evidence="1">
    <location>
        <begin position="237"/>
        <end position="264"/>
    </location>
</feature>
<organism evidence="3 4">
    <name type="scientific">Thermus brockianus</name>
    <dbReference type="NCBI Taxonomy" id="56956"/>
    <lineage>
        <taxon>Bacteria</taxon>
        <taxon>Thermotogati</taxon>
        <taxon>Deinococcota</taxon>
        <taxon>Deinococci</taxon>
        <taxon>Thermales</taxon>
        <taxon>Thermaceae</taxon>
        <taxon>Thermus</taxon>
    </lineage>
</organism>
<proteinExistence type="predicted"/>
<evidence type="ECO:0000313" key="4">
    <source>
        <dbReference type="Proteomes" id="UP000831120"/>
    </source>
</evidence>
<dbReference type="Pfam" id="PF13588">
    <property type="entry name" value="HSDR_N_2"/>
    <property type="match status" value="1"/>
</dbReference>
<gene>
    <name evidence="3" type="ORF">TbrSNM41_17170</name>
</gene>
<sequence>MVSIPGKWARRISEQLKRYQPSVKRLKDQDANEADTVILVADILSDLFGYDKRDNLTTEYAVRGRFVDIALVEDRKPFAFIEVKAVGTDLKEQHLRQVVDYAANHGVEWVILTNSNIWQVYKVIFGQPIESELVESFELLALNPRSKEDVARLYALSIDGFKRGVLKDQHKQKQIVNRFVIGGILRRPPALQLVRKELRKLDPTLKITEQDILQVLEKEVLKRELLEDPQAKAAQKVLQRLQRKKQRPSKAKQAVVQSNTDSEE</sequence>
<feature type="compositionally biased region" description="Polar residues" evidence="1">
    <location>
        <begin position="255"/>
        <end position="264"/>
    </location>
</feature>
<name>A0ABN6NKM2_THEBO</name>
<evidence type="ECO:0000313" key="3">
    <source>
        <dbReference type="EMBL" id="BDG16983.1"/>
    </source>
</evidence>
<dbReference type="RefSeq" id="WP_244362261.1">
    <property type="nucleotide sequence ID" value="NZ_AP025593.1"/>
</dbReference>
<evidence type="ECO:0000256" key="1">
    <source>
        <dbReference type="SAM" id="MobiDB-lite"/>
    </source>
</evidence>